<evidence type="ECO:0000256" key="3">
    <source>
        <dbReference type="ARBA" id="ARBA00012756"/>
    </source>
</evidence>
<dbReference type="PANTHER" id="PTHR46323:SF2">
    <property type="entry name" value="BETA-GALACTOSIDASE"/>
    <property type="match status" value="1"/>
</dbReference>
<evidence type="ECO:0000256" key="4">
    <source>
        <dbReference type="ARBA" id="ARBA00022801"/>
    </source>
</evidence>
<protein>
    <recommendedName>
        <fullName evidence="3">beta-galactosidase</fullName>
        <ecNumber evidence="3">3.2.1.23</ecNumber>
    </recommendedName>
</protein>
<dbReference type="Gene3D" id="2.60.120.260">
    <property type="entry name" value="Galactose-binding domain-like"/>
    <property type="match status" value="1"/>
</dbReference>
<proteinExistence type="inferred from homology"/>
<evidence type="ECO:0000313" key="9">
    <source>
        <dbReference type="Proteomes" id="UP000602759"/>
    </source>
</evidence>
<comment type="caution">
    <text evidence="8">The sequence shown here is derived from an EMBL/GenBank/DDBJ whole genome shotgun (WGS) entry which is preliminary data.</text>
</comment>
<dbReference type="SUPFAM" id="SSF49303">
    <property type="entry name" value="beta-Galactosidase/glucuronidase domain"/>
    <property type="match status" value="1"/>
</dbReference>
<gene>
    <name evidence="8" type="ORF">H8B06_17750</name>
</gene>
<feature type="domain" description="Glycosyl hydrolases family 2 sugar binding" evidence="7">
    <location>
        <begin position="30"/>
        <end position="213"/>
    </location>
</feature>
<dbReference type="PANTHER" id="PTHR46323">
    <property type="entry name" value="BETA-GALACTOSIDASE"/>
    <property type="match status" value="1"/>
</dbReference>
<feature type="domain" description="Glycoside hydrolase family 2 immunoglobulin-like beta-sandwich" evidence="6">
    <location>
        <begin position="225"/>
        <end position="332"/>
    </location>
</feature>
<dbReference type="InterPro" id="IPR006104">
    <property type="entry name" value="Glyco_hydro_2_N"/>
</dbReference>
<accession>A0ABR7YTR9</accession>
<evidence type="ECO:0000313" key="8">
    <source>
        <dbReference type="EMBL" id="MBD1434674.1"/>
    </source>
</evidence>
<comment type="catalytic activity">
    <reaction evidence="1">
        <text>Hydrolysis of terminal non-reducing beta-D-galactose residues in beta-D-galactosides.</text>
        <dbReference type="EC" id="3.2.1.23"/>
    </reaction>
</comment>
<dbReference type="SUPFAM" id="SSF51445">
    <property type="entry name" value="(Trans)glycosidases"/>
    <property type="match status" value="1"/>
</dbReference>
<dbReference type="Pfam" id="PF02837">
    <property type="entry name" value="Glyco_hydro_2_N"/>
    <property type="match status" value="1"/>
</dbReference>
<dbReference type="SUPFAM" id="SSF49785">
    <property type="entry name" value="Galactose-binding domain-like"/>
    <property type="match status" value="1"/>
</dbReference>
<dbReference type="InterPro" id="IPR050347">
    <property type="entry name" value="Bact_Beta-galactosidase"/>
</dbReference>
<dbReference type="Proteomes" id="UP000602759">
    <property type="component" value="Unassembled WGS sequence"/>
</dbReference>
<keyword evidence="5" id="KW-0326">Glycosidase</keyword>
<dbReference type="Pfam" id="PF00703">
    <property type="entry name" value="Glyco_hydro_2"/>
    <property type="match status" value="1"/>
</dbReference>
<dbReference type="InterPro" id="IPR008979">
    <property type="entry name" value="Galactose-bd-like_sf"/>
</dbReference>
<keyword evidence="4" id="KW-0378">Hydrolase</keyword>
<evidence type="ECO:0000259" key="6">
    <source>
        <dbReference type="Pfam" id="PF00703"/>
    </source>
</evidence>
<organism evidence="8 9">
    <name type="scientific">Sphingobacterium micropteri</name>
    <dbReference type="NCBI Taxonomy" id="2763501"/>
    <lineage>
        <taxon>Bacteria</taxon>
        <taxon>Pseudomonadati</taxon>
        <taxon>Bacteroidota</taxon>
        <taxon>Sphingobacteriia</taxon>
        <taxon>Sphingobacteriales</taxon>
        <taxon>Sphingobacteriaceae</taxon>
        <taxon>Sphingobacterium</taxon>
    </lineage>
</organism>
<name>A0ABR7YTR9_9SPHI</name>
<keyword evidence="9" id="KW-1185">Reference proteome</keyword>
<evidence type="ECO:0000256" key="2">
    <source>
        <dbReference type="ARBA" id="ARBA00007401"/>
    </source>
</evidence>
<sequence>MMAAMYRYLFFIPLFLLTVSNLQAQENFLDLSGTWRFALDRMDKGIKEKWFYQNLEGNVKLPGSLIEQNIGDDITLETQWTGSIYDSSFYYHPRLEKYRQTDNLKIPFWLSPLKHYVGPAWYQRDFQLSAADLKQHLKLFLEQPHTETMVWVNGHLVGTQNSMVVAHQFELLDLVKAGKNTMTIRVDNRIKEINVGPDSHSLTDHTQGNWNGIIGRIGVEKRSKIHLDDIQLYPDIHQKTAAIRLNVYTNQPKKLRIQYMAESFNTNSTYTTAIHSKLLQIESKTDTVDLELALGEDMLLWDEFNPNLYRATFRLYDGEQLLDERKVTFGMREFKADGRYFYVNGRKTFLRGTCDNAVFPLTGYPDMDVEGWLKIFRKIKSYGLNHVRYHSWCPPEAAFQAADVVGMYLQPEGPSWANHGSSLGQGRPIDRFIYDETNRMAQQYGNYASFCMMAYGNEPRGNQVPYLMAFVNYWKAKDSRRLYTGASVGGSWPVIPNNEFMVRAGARGVDWDRRPQSESDFSDKIAQFEVPFVAHELGQHCVFPNFEEIKKYTGAYRAKNFELFQEDLNDHHMGDQANTFLHASGKLQALAYKHEMERAFRTPNYGGFQLLSLNDYSGQGTALVGLLDAFWEEKGYLTADEFKKACDTTVLLIRAPKFVFDHTEVMRLPVEIAHFGRQELDKQVLHWRLLNTERKAYKEGKITIDRLELGLNQQLGEIDIALDGMETAGEMKLELQLEGTSVRNDWDFYIYPKELPQQTKEVYYATAIDDTVRQVLEQGGKVFLNLAGTITQGKEIVQHFRPVFWNTSWFKMRPPHTLGITLDETHLAFSSFPTQRYSTMQWWDVLHKTQVMHIEDFPAAFRPLVQPIDTWFMNRRLALIFEAEVGNGRILVSSADLSEQTDNLVRRNLYHSLVNYMASSSFQPAHRLELDVIDGLTKKESKLTFDTYTVSSPDELKPNLNEMIQQ</sequence>
<evidence type="ECO:0000259" key="7">
    <source>
        <dbReference type="Pfam" id="PF02837"/>
    </source>
</evidence>
<evidence type="ECO:0000256" key="5">
    <source>
        <dbReference type="ARBA" id="ARBA00023295"/>
    </source>
</evidence>
<dbReference type="Gene3D" id="2.60.40.10">
    <property type="entry name" value="Immunoglobulins"/>
    <property type="match status" value="1"/>
</dbReference>
<dbReference type="EC" id="3.2.1.23" evidence="3"/>
<dbReference type="InterPro" id="IPR036156">
    <property type="entry name" value="Beta-gal/glucu_dom_sf"/>
</dbReference>
<reference evidence="8 9" key="1">
    <citation type="submission" date="2020-08" db="EMBL/GenBank/DDBJ databases">
        <title>Sphingobacterium sp. DN00404 isolated from aquaculture water.</title>
        <authorList>
            <person name="Zhang M."/>
        </authorList>
    </citation>
    <scope>NUCLEOTIDE SEQUENCE [LARGE SCALE GENOMIC DNA]</scope>
    <source>
        <strain evidence="8 9">DN00404</strain>
    </source>
</reference>
<dbReference type="InterPro" id="IPR006102">
    <property type="entry name" value="Ig-like_GH2"/>
</dbReference>
<dbReference type="InterPro" id="IPR013783">
    <property type="entry name" value="Ig-like_fold"/>
</dbReference>
<dbReference type="Gene3D" id="3.20.20.80">
    <property type="entry name" value="Glycosidases"/>
    <property type="match status" value="1"/>
</dbReference>
<comment type="similarity">
    <text evidence="2">Belongs to the glycosyl hydrolase 2 family.</text>
</comment>
<dbReference type="EMBL" id="JACOIK010000014">
    <property type="protein sequence ID" value="MBD1434674.1"/>
    <property type="molecule type" value="Genomic_DNA"/>
</dbReference>
<evidence type="ECO:0000256" key="1">
    <source>
        <dbReference type="ARBA" id="ARBA00001412"/>
    </source>
</evidence>
<dbReference type="InterPro" id="IPR017853">
    <property type="entry name" value="GH"/>
</dbReference>